<dbReference type="AlphaFoldDB" id="A0A1N6Y3J6"/>
<proteinExistence type="inferred from homology"/>
<organism evidence="3 4">
    <name type="scientific">Paracoccus thiocyanatus</name>
    <dbReference type="NCBI Taxonomy" id="34006"/>
    <lineage>
        <taxon>Bacteria</taxon>
        <taxon>Pseudomonadati</taxon>
        <taxon>Pseudomonadota</taxon>
        <taxon>Alphaproteobacteria</taxon>
        <taxon>Rhodobacterales</taxon>
        <taxon>Paracoccaceae</taxon>
        <taxon>Paracoccus</taxon>
    </lineage>
</organism>
<dbReference type="Pfam" id="PF05016">
    <property type="entry name" value="ParE_toxin"/>
    <property type="match status" value="1"/>
</dbReference>
<dbReference type="InterPro" id="IPR007712">
    <property type="entry name" value="RelE/ParE_toxin"/>
</dbReference>
<gene>
    <name evidence="3" type="ORF">SAMN05421641_12433</name>
</gene>
<dbReference type="Gene3D" id="3.30.2310.20">
    <property type="entry name" value="RelE-like"/>
    <property type="match status" value="1"/>
</dbReference>
<accession>A0A1N6Y3J6</accession>
<dbReference type="RefSeq" id="WP_223191474.1">
    <property type="nucleotide sequence ID" value="NZ_FTMK01000024.1"/>
</dbReference>
<evidence type="ECO:0000256" key="1">
    <source>
        <dbReference type="ARBA" id="ARBA00006226"/>
    </source>
</evidence>
<name>A0A1N6Y3J6_9RHOB</name>
<evidence type="ECO:0000313" key="3">
    <source>
        <dbReference type="EMBL" id="SIR09116.1"/>
    </source>
</evidence>
<dbReference type="PANTHER" id="PTHR33755:SF8">
    <property type="entry name" value="TOXIN PARE2"/>
    <property type="match status" value="1"/>
</dbReference>
<protein>
    <submittedName>
        <fullName evidence="3">Plasmid stabilization system protein ParE</fullName>
    </submittedName>
</protein>
<comment type="similarity">
    <text evidence="1">Belongs to the RelE toxin family.</text>
</comment>
<keyword evidence="2" id="KW-1277">Toxin-antitoxin system</keyword>
<evidence type="ECO:0000313" key="4">
    <source>
        <dbReference type="Proteomes" id="UP000323956"/>
    </source>
</evidence>
<dbReference type="Proteomes" id="UP000323956">
    <property type="component" value="Unassembled WGS sequence"/>
</dbReference>
<dbReference type="EMBL" id="FTMK01000024">
    <property type="protein sequence ID" value="SIR09116.1"/>
    <property type="molecule type" value="Genomic_DNA"/>
</dbReference>
<dbReference type="PANTHER" id="PTHR33755">
    <property type="entry name" value="TOXIN PARE1-RELATED"/>
    <property type="match status" value="1"/>
</dbReference>
<evidence type="ECO:0000256" key="2">
    <source>
        <dbReference type="ARBA" id="ARBA00022649"/>
    </source>
</evidence>
<dbReference type="InterPro" id="IPR035093">
    <property type="entry name" value="RelE/ParE_toxin_dom_sf"/>
</dbReference>
<sequence>MKPARAVIVTPQAAGDLTEAWAWLRERNPRAGDEWLAGIRQVIMALGSFPEAHPVAPESGAFDLEIRRVLYGRSTRWRIYYALIDGAVHVLHVRHGRRGDWRP</sequence>
<reference evidence="3 4" key="1">
    <citation type="submission" date="2017-01" db="EMBL/GenBank/DDBJ databases">
        <authorList>
            <person name="Varghese N."/>
            <person name="Submissions S."/>
        </authorList>
    </citation>
    <scope>NUCLEOTIDE SEQUENCE [LARGE SCALE GENOMIC DNA]</scope>
    <source>
        <strain evidence="3 4">ATCC 700171</strain>
    </source>
</reference>
<dbReference type="InterPro" id="IPR051803">
    <property type="entry name" value="TA_system_RelE-like_toxin"/>
</dbReference>